<feature type="coiled-coil region" evidence="1">
    <location>
        <begin position="127"/>
        <end position="192"/>
    </location>
</feature>
<feature type="compositionally biased region" description="Polar residues" evidence="2">
    <location>
        <begin position="261"/>
        <end position="275"/>
    </location>
</feature>
<name>A0A8S1QD98_PARPR</name>
<evidence type="ECO:0000313" key="3">
    <source>
        <dbReference type="EMBL" id="CAD8113403.1"/>
    </source>
</evidence>
<dbReference type="OMA" id="NYGRLIQ"/>
<organism evidence="3 4">
    <name type="scientific">Paramecium primaurelia</name>
    <dbReference type="NCBI Taxonomy" id="5886"/>
    <lineage>
        <taxon>Eukaryota</taxon>
        <taxon>Sar</taxon>
        <taxon>Alveolata</taxon>
        <taxon>Ciliophora</taxon>
        <taxon>Intramacronucleata</taxon>
        <taxon>Oligohymenophorea</taxon>
        <taxon>Peniculida</taxon>
        <taxon>Parameciidae</taxon>
        <taxon>Paramecium</taxon>
    </lineage>
</organism>
<feature type="region of interest" description="Disordered" evidence="2">
    <location>
        <begin position="261"/>
        <end position="280"/>
    </location>
</feature>
<accession>A0A8S1QD98</accession>
<proteinExistence type="predicted"/>
<feature type="region of interest" description="Disordered" evidence="2">
    <location>
        <begin position="1"/>
        <end position="26"/>
    </location>
</feature>
<keyword evidence="1" id="KW-0175">Coiled coil</keyword>
<evidence type="ECO:0000313" key="4">
    <source>
        <dbReference type="Proteomes" id="UP000688137"/>
    </source>
</evidence>
<sequence length="364" mass="43277">MHQQRRLSPAPSSPCPRIQQQSNRMQFLQPQYIVPQQPQFTQQPIVLKTEELRPVQQLNHQSRERDKENLNPKAFQSGRLLSQHDTPQHSQRSLQQIPIGAFPSSTSNEAQIKQLREEMLKMFEFSRKDFELVKTELEQSKQELVEQKKINKTFVAQIEALNQQLVQDQEIKKQLKHEIEELKKTQGQQTSELVLFSGIKQEIIIELKSYFDNQFKLQSTQQQQQPQQQITLDTYDTYIKKYEQFNKQVNEYLLNRKLPDNQYNDTIESDNSSNQIKDKESPVRFLNQEDQQIILTKEDMDRYKMSIIHENENEEDEIIYQVDENGYVMNQDGNHLVDNYGRLIQLSEKDIEYFKSKNQLDEIK</sequence>
<protein>
    <submittedName>
        <fullName evidence="3">Uncharacterized protein</fullName>
    </submittedName>
</protein>
<comment type="caution">
    <text evidence="3">The sequence shown here is derived from an EMBL/GenBank/DDBJ whole genome shotgun (WGS) entry which is preliminary data.</text>
</comment>
<evidence type="ECO:0000256" key="1">
    <source>
        <dbReference type="SAM" id="Coils"/>
    </source>
</evidence>
<dbReference type="EMBL" id="CAJJDM010000160">
    <property type="protein sequence ID" value="CAD8113403.1"/>
    <property type="molecule type" value="Genomic_DNA"/>
</dbReference>
<dbReference type="Proteomes" id="UP000688137">
    <property type="component" value="Unassembled WGS sequence"/>
</dbReference>
<reference evidence="3" key="1">
    <citation type="submission" date="2021-01" db="EMBL/GenBank/DDBJ databases">
        <authorList>
            <consortium name="Genoscope - CEA"/>
            <person name="William W."/>
        </authorList>
    </citation>
    <scope>NUCLEOTIDE SEQUENCE</scope>
</reference>
<dbReference type="AlphaFoldDB" id="A0A8S1QD98"/>
<keyword evidence="4" id="KW-1185">Reference proteome</keyword>
<evidence type="ECO:0000256" key="2">
    <source>
        <dbReference type="SAM" id="MobiDB-lite"/>
    </source>
</evidence>
<gene>
    <name evidence="3" type="ORF">PPRIM_AZ9-3.1.T1550042</name>
</gene>